<organism evidence="1 2">
    <name type="scientific">Phytophthora boehmeriae</name>
    <dbReference type="NCBI Taxonomy" id="109152"/>
    <lineage>
        <taxon>Eukaryota</taxon>
        <taxon>Sar</taxon>
        <taxon>Stramenopiles</taxon>
        <taxon>Oomycota</taxon>
        <taxon>Peronosporomycetes</taxon>
        <taxon>Peronosporales</taxon>
        <taxon>Peronosporaceae</taxon>
        <taxon>Phytophthora</taxon>
    </lineage>
</organism>
<dbReference type="PANTHER" id="PTHR14270:SF0">
    <property type="entry name" value="NONSENSE-MEDIATED MRNA DECAY FACTOR SMG9"/>
    <property type="match status" value="1"/>
</dbReference>
<dbReference type="AlphaFoldDB" id="A0A8T1WUB1"/>
<name>A0A8T1WUB1_9STRA</name>
<evidence type="ECO:0000313" key="1">
    <source>
        <dbReference type="EMBL" id="KAG7395250.1"/>
    </source>
</evidence>
<comment type="caution">
    <text evidence="1">The sequence shown here is derived from an EMBL/GenBank/DDBJ whole genome shotgun (WGS) entry which is preliminary data.</text>
</comment>
<dbReference type="InterPro" id="IPR039177">
    <property type="entry name" value="SMG9"/>
</dbReference>
<dbReference type="OrthoDB" id="79514at2759"/>
<reference evidence="1" key="1">
    <citation type="submission" date="2021-02" db="EMBL/GenBank/DDBJ databases">
        <authorList>
            <person name="Palmer J.M."/>
        </authorList>
    </citation>
    <scope>NUCLEOTIDE SEQUENCE</scope>
    <source>
        <strain evidence="1">SCRP23</strain>
    </source>
</reference>
<evidence type="ECO:0000313" key="2">
    <source>
        <dbReference type="Proteomes" id="UP000693981"/>
    </source>
</evidence>
<gene>
    <name evidence="1" type="ORF">PHYBOEH_004024</name>
</gene>
<proteinExistence type="predicted"/>
<protein>
    <submittedName>
        <fullName evidence="1">Uncharacterized protein</fullName>
    </submittedName>
</protein>
<dbReference type="EMBL" id="JAGDFL010000218">
    <property type="protein sequence ID" value="KAG7395250.1"/>
    <property type="molecule type" value="Genomic_DNA"/>
</dbReference>
<dbReference type="PANTHER" id="PTHR14270">
    <property type="entry name" value="NONSENSE-MEDIATED MRNA DECAY FACTOR SMG9"/>
    <property type="match status" value="1"/>
</dbReference>
<dbReference type="Proteomes" id="UP000693981">
    <property type="component" value="Unassembled WGS sequence"/>
</dbReference>
<dbReference type="GO" id="GO:0000184">
    <property type="term" value="P:nuclear-transcribed mRNA catabolic process, nonsense-mediated decay"/>
    <property type="evidence" value="ECO:0007669"/>
    <property type="project" value="InterPro"/>
</dbReference>
<sequence length="113" mass="11794">MQFATDLSVKLGPCLEMMNFTVVGVLGLEGVGKSTVLSLLDDSKDKSKFSTQSLENLVAGRHETTGVDLAVSLAGGAGHSTVLLDSQPLLSSSMLADLLSRNESPRFGALSPE</sequence>
<accession>A0A8T1WUB1</accession>
<keyword evidence="2" id="KW-1185">Reference proteome</keyword>